<keyword evidence="2" id="KW-1162">Viral penetration into host cytoplasm</keyword>
<evidence type="ECO:0000256" key="3">
    <source>
        <dbReference type="ARBA" id="ARBA00022732"/>
    </source>
</evidence>
<dbReference type="GO" id="GO:0098027">
    <property type="term" value="C:virus tail, sheath"/>
    <property type="evidence" value="ECO:0007669"/>
    <property type="project" value="UniProtKB-KW"/>
</dbReference>
<organism evidence="13 14">
    <name type="scientific">Erwinia phage Cronus</name>
    <dbReference type="NCBI Taxonomy" id="2163633"/>
    <lineage>
        <taxon>Viruses</taxon>
        <taxon>Duplodnaviria</taxon>
        <taxon>Heunggongvirae</taxon>
        <taxon>Uroviricota</taxon>
        <taxon>Caudoviricetes</taxon>
        <taxon>Pantevenvirales</taxon>
        <taxon>Straboviridae</taxon>
        <taxon>Tevenvirinae</taxon>
        <taxon>Risoevirus</taxon>
        <taxon>Risoevirus cronus</taxon>
        <taxon>Roskildevirus cronus</taxon>
    </lineage>
</organism>
<evidence type="ECO:0000256" key="7">
    <source>
        <dbReference type="ARBA" id="ARBA00023296"/>
    </source>
</evidence>
<evidence type="ECO:0000256" key="5">
    <source>
        <dbReference type="ARBA" id="ARBA00023003"/>
    </source>
</evidence>
<dbReference type="InterPro" id="IPR035089">
    <property type="entry name" value="Phage_sheath_subtilisin"/>
</dbReference>
<keyword evidence="6" id="KW-1171">Viral genome ejection through host cell envelope</keyword>
<evidence type="ECO:0000259" key="11">
    <source>
        <dbReference type="Pfam" id="PF22639"/>
    </source>
</evidence>
<proteinExistence type="inferred from homology"/>
<dbReference type="InterPro" id="IPR020287">
    <property type="entry name" value="Tail_sheath_C"/>
</dbReference>
<accession>A0A2S1GLQ5</accession>
<evidence type="ECO:0000259" key="8">
    <source>
        <dbReference type="Pfam" id="PF04984"/>
    </source>
</evidence>
<dbReference type="GeneID" id="65112748"/>
<evidence type="ECO:0000256" key="2">
    <source>
        <dbReference type="ARBA" id="ARBA00022595"/>
    </source>
</evidence>
<evidence type="ECO:0000256" key="1">
    <source>
        <dbReference type="ARBA" id="ARBA00008005"/>
    </source>
</evidence>
<evidence type="ECO:0000313" key="14">
    <source>
        <dbReference type="Proteomes" id="UP000246316"/>
    </source>
</evidence>
<keyword evidence="14" id="KW-1185">Reference proteome</keyword>
<feature type="domain" description="Tail sheath protein Gp18-like" evidence="11">
    <location>
        <begin position="97"/>
        <end position="188"/>
    </location>
</feature>
<keyword evidence="4" id="KW-1242">Viral contractile tail ejection system</keyword>
<dbReference type="InterPro" id="IPR035326">
    <property type="entry name" value="Beta_sandwich_Seath"/>
</dbReference>
<feature type="domain" description="Tail sheath protein subtilisin-like" evidence="8">
    <location>
        <begin position="349"/>
        <end position="542"/>
    </location>
</feature>
<dbReference type="Gene3D" id="3.40.50.11780">
    <property type="match status" value="1"/>
</dbReference>
<dbReference type="Pfam" id="PF22671">
    <property type="entry name" value="Gp18_domIII_N"/>
    <property type="match status" value="1"/>
</dbReference>
<dbReference type="PANTHER" id="PTHR35861:SF1">
    <property type="entry name" value="PHAGE TAIL SHEATH PROTEIN"/>
    <property type="match status" value="1"/>
</dbReference>
<evidence type="ECO:0000256" key="4">
    <source>
        <dbReference type="ARBA" id="ARBA00022766"/>
    </source>
</evidence>
<dbReference type="RefSeq" id="YP_010095114.1">
    <property type="nucleotide sequence ID" value="NC_055743.1"/>
</dbReference>
<dbReference type="Pfam" id="PF17482">
    <property type="entry name" value="Phage_sheath_1C"/>
    <property type="match status" value="1"/>
</dbReference>
<dbReference type="InterPro" id="IPR052042">
    <property type="entry name" value="Tail_sheath_structural"/>
</dbReference>
<dbReference type="Pfam" id="PF22639">
    <property type="entry name" value="Gp18_dom_I"/>
    <property type="match status" value="1"/>
</dbReference>
<dbReference type="Gene3D" id="2.40.10.380">
    <property type="match status" value="1"/>
</dbReference>
<feature type="domain" description="Tail sheath protein Gp18-like" evidence="12">
    <location>
        <begin position="24"/>
        <end position="82"/>
    </location>
</feature>
<feature type="domain" description="Phage tail sheath protein-like beta-sandwich" evidence="9">
    <location>
        <begin position="219"/>
        <end position="344"/>
    </location>
</feature>
<evidence type="ECO:0000313" key="13">
    <source>
        <dbReference type="EMBL" id="AWD90315.1"/>
    </source>
</evidence>
<dbReference type="GO" id="GO:0099000">
    <property type="term" value="P:symbiont genome ejection through host cell envelope, contractile tail mechanism"/>
    <property type="evidence" value="ECO:0007669"/>
    <property type="project" value="UniProtKB-KW"/>
</dbReference>
<protein>
    <submittedName>
        <fullName evidence="13">Tail sheath protein</fullName>
    </submittedName>
</protein>
<evidence type="ECO:0000259" key="9">
    <source>
        <dbReference type="Pfam" id="PF17481"/>
    </source>
</evidence>
<dbReference type="KEGG" id="vg:65112748"/>
<keyword evidence="5" id="KW-1229">Viral tail sheath protein</keyword>
<dbReference type="PANTHER" id="PTHR35861">
    <property type="match status" value="1"/>
</dbReference>
<feature type="domain" description="Tail sheath protein C-terminal" evidence="10">
    <location>
        <begin position="546"/>
        <end position="645"/>
    </location>
</feature>
<reference evidence="13" key="1">
    <citation type="submission" date="2018-03" db="EMBL/GenBank/DDBJ databases">
        <title>Phage therapy in agriculture - a green tech approach to combat plant pathogenic bacteria.</title>
        <authorList>
            <person name="Carstens A.B."/>
            <person name="Djurhuus A.M."/>
            <person name="Hansen L.H."/>
        </authorList>
    </citation>
    <scope>NUCLEOTIDE SEQUENCE [LARGE SCALE GENOMIC DNA]</scope>
</reference>
<name>A0A2S1GLQ5_9CAUD</name>
<keyword evidence="3" id="KW-1227">Viral tail protein</keyword>
<dbReference type="EMBL" id="MH059636">
    <property type="protein sequence ID" value="AWD90315.1"/>
    <property type="molecule type" value="Genomic_DNA"/>
</dbReference>
<sequence length="661" mass="70768">MALLSPGVELKESSVQSTIVNNATGRAAIVGKFQWGPAFQVTQVTNEVELVDNFGEPNNDTADYFMSGMNFLQYGNDLRVVRAVNRDIAKNASPIAGNISSTITAAGANYAVGDTIAVKYLTTTVETAGKITKVDTDGKILAIFIPTAKIIAYAKTINQYPQLGTGWTAEVSSSSSGVSAAITLGSIVTDSGILLTESETSVSKITATDFQALLAKYALPGVVAVYPGEIGSQIEVEIVSKASYAKGASLTLPIYPNGGSRASTARAVFGYGPQTDNQYGIIVRRNGEVVESVVLSTAKGEKDVYGNNIYMDDYFAKGSSNYIFATAIGWPAGFSGILTLSGGLSANDSVTAGDIIEGWDLFADREALAVNLLIAGAVAGEGVTFASTVQKHASALADERQDCLCLISPPRDTIVNIPLTRAVDNLVNWRTAQGAYDTDNMNISSTYAAIDGNYKYQYDKYNDVNRWVPLAGDIAGLCARTDSVSQPWMSPAGYNRGQLLNCIKLAIEPRQSHRDSMYQEAINPVTGFSGGDGFVLFGDKTATNTPSPFDRINVRRLFNMLKKNIGDSSKYRLFENNDNFTRSSFRMETSQYLAGIKALGGVYDYRVVCDTTNNTGAVIDRNEFVASIYVKPARSINYITLNLVATSTSADFDELIGTASS</sequence>
<dbReference type="Pfam" id="PF04984">
    <property type="entry name" value="Phage_sheath_1"/>
    <property type="match status" value="1"/>
</dbReference>
<dbReference type="Pfam" id="PF17481">
    <property type="entry name" value="Phage_sheath_domII"/>
    <property type="match status" value="1"/>
</dbReference>
<evidence type="ECO:0000259" key="10">
    <source>
        <dbReference type="Pfam" id="PF17482"/>
    </source>
</evidence>
<dbReference type="InterPro" id="IPR054565">
    <property type="entry name" value="Gp18-like_dom_I"/>
</dbReference>
<keyword evidence="5" id="KW-0946">Virion</keyword>
<evidence type="ECO:0000259" key="12">
    <source>
        <dbReference type="Pfam" id="PF22671"/>
    </source>
</evidence>
<keyword evidence="7" id="KW-1160">Virus entry into host cell</keyword>
<dbReference type="InterPro" id="IPR054564">
    <property type="entry name" value="Gp18_domIII_N"/>
</dbReference>
<comment type="similarity">
    <text evidence="1">Belongs to the myoviridae tail sheath protein family.</text>
</comment>
<evidence type="ECO:0000256" key="6">
    <source>
        <dbReference type="ARBA" id="ARBA00023009"/>
    </source>
</evidence>
<dbReference type="Proteomes" id="UP000246316">
    <property type="component" value="Segment"/>
</dbReference>